<feature type="compositionally biased region" description="Polar residues" evidence="1">
    <location>
        <begin position="353"/>
        <end position="362"/>
    </location>
</feature>
<feature type="region of interest" description="Disordered" evidence="1">
    <location>
        <begin position="332"/>
        <end position="362"/>
    </location>
</feature>
<accession>A0ABN8X6W7</accession>
<feature type="transmembrane region" description="Helical" evidence="2">
    <location>
        <begin position="198"/>
        <end position="218"/>
    </location>
</feature>
<dbReference type="Proteomes" id="UP001162030">
    <property type="component" value="Chromosome"/>
</dbReference>
<evidence type="ECO:0000313" key="3">
    <source>
        <dbReference type="EMBL" id="CAI8860729.1"/>
    </source>
</evidence>
<sequence length="362" mass="40052">MLKSVDILIGLSVVMLIVSMAVTLLTQAMLALRQSRGKHLLAGLVDLLEQLDPGMKRRYAEEIAKMILRNPILNGGKIFGSIRLGEVIHREELTKMLLDLAGRDPKDETLTELQQMAIKTLKDVMANNGITNPDETLKKVHMAALTLEKSNPELAHDVRQNIALLQEAASQFLAKINLQFDSVIDRVRERFTFSARGWTFISATIVAVVLQLDTVTLINRFAMDDAMRAAFVEEAMKVHQVQAVVASVGDHTAALTPTAVETQRHYLTFLAKQGVILPPASIKLWYDNWQNVNPPGLIVSILLLSLGAPFWYSVLNRLLHLRSVLAQKDDVQRVTRNTTQPSGDISDRGTGTAGNNSHSNVP</sequence>
<evidence type="ECO:0000256" key="1">
    <source>
        <dbReference type="SAM" id="MobiDB-lite"/>
    </source>
</evidence>
<name>A0ABN8X6W7_9GAMM</name>
<dbReference type="RefSeq" id="WP_051331931.1">
    <property type="nucleotide sequence ID" value="NZ_OX458333.1"/>
</dbReference>
<keyword evidence="2" id="KW-1133">Transmembrane helix</keyword>
<proteinExistence type="predicted"/>
<feature type="transmembrane region" description="Helical" evidence="2">
    <location>
        <begin position="6"/>
        <end position="32"/>
    </location>
</feature>
<feature type="transmembrane region" description="Helical" evidence="2">
    <location>
        <begin position="296"/>
        <end position="315"/>
    </location>
</feature>
<evidence type="ECO:0000256" key="2">
    <source>
        <dbReference type="SAM" id="Phobius"/>
    </source>
</evidence>
<organism evidence="3 4">
    <name type="scientific">Methylocaldum szegediense</name>
    <dbReference type="NCBI Taxonomy" id="73780"/>
    <lineage>
        <taxon>Bacteria</taxon>
        <taxon>Pseudomonadati</taxon>
        <taxon>Pseudomonadota</taxon>
        <taxon>Gammaproteobacteria</taxon>
        <taxon>Methylococcales</taxon>
        <taxon>Methylococcaceae</taxon>
        <taxon>Methylocaldum</taxon>
    </lineage>
</organism>
<dbReference type="EMBL" id="OX458333">
    <property type="protein sequence ID" value="CAI8860729.1"/>
    <property type="molecule type" value="Genomic_DNA"/>
</dbReference>
<reference evidence="3 4" key="1">
    <citation type="submission" date="2023-03" db="EMBL/GenBank/DDBJ databases">
        <authorList>
            <person name="Pearce D."/>
        </authorList>
    </citation>
    <scope>NUCLEOTIDE SEQUENCE [LARGE SCALE GENOMIC DNA]</scope>
    <source>
        <strain evidence="3">Msz</strain>
    </source>
</reference>
<keyword evidence="4" id="KW-1185">Reference proteome</keyword>
<evidence type="ECO:0000313" key="4">
    <source>
        <dbReference type="Proteomes" id="UP001162030"/>
    </source>
</evidence>
<gene>
    <name evidence="3" type="ORF">MSZNOR_2688</name>
</gene>
<feature type="compositionally biased region" description="Polar residues" evidence="1">
    <location>
        <begin position="334"/>
        <end position="343"/>
    </location>
</feature>
<keyword evidence="2" id="KW-0472">Membrane</keyword>
<keyword evidence="2" id="KW-0812">Transmembrane</keyword>
<protein>
    <submittedName>
        <fullName evidence="3">Uncharacterized protein</fullName>
    </submittedName>
</protein>